<accession>A0AAE5KP10</accession>
<feature type="signal peptide" evidence="1">
    <location>
        <begin position="1"/>
        <end position="29"/>
    </location>
</feature>
<evidence type="ECO:0000313" key="3">
    <source>
        <dbReference type="Proteomes" id="UP000216195"/>
    </source>
</evidence>
<gene>
    <name evidence="2" type="ORF">B8W87_04860</name>
</gene>
<comment type="caution">
    <text evidence="2">The sequence shown here is derived from an EMBL/GenBank/DDBJ whole genome shotgun (WGS) entry which is preliminary data.</text>
</comment>
<reference evidence="2 3" key="1">
    <citation type="submission" date="2017-04" db="EMBL/GenBank/DDBJ databases">
        <title>Kefir bacterial isolates.</title>
        <authorList>
            <person name="Kim Y."/>
            <person name="Blasche S."/>
            <person name="Patil K.R."/>
        </authorList>
    </citation>
    <scope>NUCLEOTIDE SEQUENCE [LARGE SCALE GENOMIC DNA]</scope>
    <source>
        <strain evidence="2 3">OG2-1</strain>
    </source>
</reference>
<name>A0AAE5KP10_9MICC</name>
<keyword evidence="1" id="KW-0732">Signal</keyword>
<sequence length="117" mass="12923">MARVNLKSFTLIAGLSVASILGGMPSANAVTYTPPWRIYSDITEIYSGRELLEGPDWQQIIGPGRKACEEKYGNINRLGVYNITFDQHVVTNQVDNVGFTTNFRCEYVFAGDGSGHM</sequence>
<feature type="chain" id="PRO_5042232133" evidence="1">
    <location>
        <begin position="30"/>
        <end position="117"/>
    </location>
</feature>
<organism evidence="2 3">
    <name type="scientific">Rothia dentocariosa</name>
    <dbReference type="NCBI Taxonomy" id="2047"/>
    <lineage>
        <taxon>Bacteria</taxon>
        <taxon>Bacillati</taxon>
        <taxon>Actinomycetota</taxon>
        <taxon>Actinomycetes</taxon>
        <taxon>Micrococcales</taxon>
        <taxon>Micrococcaceae</taxon>
        <taxon>Rothia</taxon>
    </lineage>
</organism>
<proteinExistence type="predicted"/>
<dbReference type="RefSeq" id="WP_095343384.1">
    <property type="nucleotide sequence ID" value="NZ_CBDEMR010000025.1"/>
</dbReference>
<dbReference type="EMBL" id="NCWU01000004">
    <property type="protein sequence ID" value="PAK85892.1"/>
    <property type="molecule type" value="Genomic_DNA"/>
</dbReference>
<protein>
    <submittedName>
        <fullName evidence="2">Uncharacterized protein</fullName>
    </submittedName>
</protein>
<dbReference type="Proteomes" id="UP000216195">
    <property type="component" value="Unassembled WGS sequence"/>
</dbReference>
<evidence type="ECO:0000256" key="1">
    <source>
        <dbReference type="SAM" id="SignalP"/>
    </source>
</evidence>
<evidence type="ECO:0000313" key="2">
    <source>
        <dbReference type="EMBL" id="PAK85892.1"/>
    </source>
</evidence>
<dbReference type="AlphaFoldDB" id="A0AAE5KP10"/>